<sequence length="255" mass="27544">MLNRSPFICTVMEEACVVVVLSSAFSPTGEQLQQPLPATLTAARSLLAAVVSSSVPELAPTTVQVPTDSQDLKLQATVTGTRGVAPDGKVLDNCNVANKELGEYQVELKTGGRQISEAYDPAKIIVSPMTDGATPVMLEWEIWKWPSTKETFLPSMAQNLGHHRYDISFVPAEPIDHTVSIRFNGDHVLGSPFHCKVRKLSESSVSVSGLDKIAVGKLNHFIVEGKEEVGEEKEEPLLDVTITGNGARGSDNMMM</sequence>
<accession>A0A0V0RJ58</accession>
<dbReference type="PROSITE" id="PS50194">
    <property type="entry name" value="FILAMIN_REPEAT"/>
    <property type="match status" value="1"/>
</dbReference>
<evidence type="ECO:0000256" key="1">
    <source>
        <dbReference type="ARBA" id="ARBA00009238"/>
    </source>
</evidence>
<evidence type="ECO:0000256" key="3">
    <source>
        <dbReference type="PROSITE-ProRule" id="PRU00087"/>
    </source>
</evidence>
<comment type="similarity">
    <text evidence="1">Belongs to the filamin family.</text>
</comment>
<dbReference type="EMBL" id="JYDL01000157">
    <property type="protein sequence ID" value="KRX14524.1"/>
    <property type="molecule type" value="Genomic_DNA"/>
</dbReference>
<feature type="repeat" description="Filamin" evidence="3">
    <location>
        <begin position="146"/>
        <end position="197"/>
    </location>
</feature>
<dbReference type="OrthoDB" id="18740at2759"/>
<comment type="caution">
    <text evidence="4">The sequence shown here is derived from an EMBL/GenBank/DDBJ whole genome shotgun (WGS) entry which is preliminary data.</text>
</comment>
<proteinExistence type="inferred from homology"/>
<name>A0A0V0RJ58_9BILA</name>
<dbReference type="InterPro" id="IPR014756">
    <property type="entry name" value="Ig_E-set"/>
</dbReference>
<dbReference type="Gene3D" id="2.60.40.10">
    <property type="entry name" value="Immunoglobulins"/>
    <property type="match status" value="1"/>
</dbReference>
<organism evidence="4 5">
    <name type="scientific">Trichinella nelsoni</name>
    <dbReference type="NCBI Taxonomy" id="6336"/>
    <lineage>
        <taxon>Eukaryota</taxon>
        <taxon>Metazoa</taxon>
        <taxon>Ecdysozoa</taxon>
        <taxon>Nematoda</taxon>
        <taxon>Enoplea</taxon>
        <taxon>Dorylaimia</taxon>
        <taxon>Trichinellida</taxon>
        <taxon>Trichinellidae</taxon>
        <taxon>Trichinella</taxon>
    </lineage>
</organism>
<keyword evidence="5" id="KW-1185">Reference proteome</keyword>
<evidence type="ECO:0000313" key="4">
    <source>
        <dbReference type="EMBL" id="KRX14524.1"/>
    </source>
</evidence>
<dbReference type="AlphaFoldDB" id="A0A0V0RJ58"/>
<dbReference type="SUPFAM" id="SSF81296">
    <property type="entry name" value="E set domains"/>
    <property type="match status" value="1"/>
</dbReference>
<reference evidence="4 5" key="1">
    <citation type="submission" date="2015-01" db="EMBL/GenBank/DDBJ databases">
        <title>Evolution of Trichinella species and genotypes.</title>
        <authorList>
            <person name="Korhonen P.K."/>
            <person name="Edoardo P."/>
            <person name="Giuseppe L.R."/>
            <person name="Gasser R.B."/>
        </authorList>
    </citation>
    <scope>NUCLEOTIDE SEQUENCE [LARGE SCALE GENOMIC DNA]</scope>
    <source>
        <strain evidence="4">ISS37</strain>
    </source>
</reference>
<evidence type="ECO:0000256" key="2">
    <source>
        <dbReference type="ARBA" id="ARBA00022737"/>
    </source>
</evidence>
<dbReference type="STRING" id="6336.A0A0V0RJ58"/>
<dbReference type="PANTHER" id="PTHR38537:SF16">
    <property type="entry name" value="CALPONIN-HOMOLOGY (CH) DOMAIN-CONTAINING PROTEIN"/>
    <property type="match status" value="1"/>
</dbReference>
<evidence type="ECO:0000313" key="5">
    <source>
        <dbReference type="Proteomes" id="UP000054630"/>
    </source>
</evidence>
<protein>
    <submittedName>
        <fullName evidence="4">Uncharacterized protein</fullName>
    </submittedName>
</protein>
<dbReference type="PANTHER" id="PTHR38537">
    <property type="entry name" value="JITTERBUG, ISOFORM N"/>
    <property type="match status" value="1"/>
</dbReference>
<dbReference type="GO" id="GO:0051015">
    <property type="term" value="F:actin filament binding"/>
    <property type="evidence" value="ECO:0007669"/>
    <property type="project" value="InterPro"/>
</dbReference>
<gene>
    <name evidence="4" type="ORF">T07_9686</name>
</gene>
<dbReference type="Proteomes" id="UP000054630">
    <property type="component" value="Unassembled WGS sequence"/>
</dbReference>
<dbReference type="Pfam" id="PF00630">
    <property type="entry name" value="Filamin"/>
    <property type="match status" value="1"/>
</dbReference>
<dbReference type="InterPro" id="IPR017868">
    <property type="entry name" value="Filamin/ABP280_repeat-like"/>
</dbReference>
<dbReference type="InterPro" id="IPR001298">
    <property type="entry name" value="Filamin/ABP280_rpt"/>
</dbReference>
<dbReference type="InterPro" id="IPR044801">
    <property type="entry name" value="Filamin"/>
</dbReference>
<dbReference type="GO" id="GO:0030036">
    <property type="term" value="P:actin cytoskeleton organization"/>
    <property type="evidence" value="ECO:0007669"/>
    <property type="project" value="InterPro"/>
</dbReference>
<dbReference type="InterPro" id="IPR013783">
    <property type="entry name" value="Ig-like_fold"/>
</dbReference>
<keyword evidence="2" id="KW-0677">Repeat</keyword>
<dbReference type="SMART" id="SM00557">
    <property type="entry name" value="IG_FLMN"/>
    <property type="match status" value="1"/>
</dbReference>